<evidence type="ECO:0008006" key="3">
    <source>
        <dbReference type="Google" id="ProtNLM"/>
    </source>
</evidence>
<name>A0ABN9YJJ0_9DINO</name>
<dbReference type="EMBL" id="CAUYUJ010022515">
    <property type="protein sequence ID" value="CAK0911086.1"/>
    <property type="molecule type" value="Genomic_DNA"/>
</dbReference>
<accession>A0ABN9YJJ0</accession>
<protein>
    <recommendedName>
        <fullName evidence="3">Phospholipase B-like</fullName>
    </recommendedName>
</protein>
<sequence>MPLRELVEVQANWHTNVLAKIVMNTWCGPRTIRSGRNHSLQPLHATNGLPADDCNADPAIKVHAEFEMDIFVARCFTIEPLKYIDGSAIGNCPSDITTAKRTAVESMQEFKAASGKLNAVLN</sequence>
<evidence type="ECO:0000313" key="1">
    <source>
        <dbReference type="EMBL" id="CAK0911086.1"/>
    </source>
</evidence>
<comment type="caution">
    <text evidence="1">The sequence shown here is derived from an EMBL/GenBank/DDBJ whole genome shotgun (WGS) entry which is preliminary data.</text>
</comment>
<dbReference type="Proteomes" id="UP001189429">
    <property type="component" value="Unassembled WGS sequence"/>
</dbReference>
<keyword evidence="2" id="KW-1185">Reference proteome</keyword>
<proteinExistence type="predicted"/>
<gene>
    <name evidence="1" type="ORF">PCOR1329_LOCUS85071</name>
</gene>
<reference evidence="1" key="1">
    <citation type="submission" date="2023-10" db="EMBL/GenBank/DDBJ databases">
        <authorList>
            <person name="Chen Y."/>
            <person name="Shah S."/>
            <person name="Dougan E. K."/>
            <person name="Thang M."/>
            <person name="Chan C."/>
        </authorList>
    </citation>
    <scope>NUCLEOTIDE SEQUENCE [LARGE SCALE GENOMIC DNA]</scope>
</reference>
<evidence type="ECO:0000313" key="2">
    <source>
        <dbReference type="Proteomes" id="UP001189429"/>
    </source>
</evidence>
<organism evidence="1 2">
    <name type="scientific">Prorocentrum cordatum</name>
    <dbReference type="NCBI Taxonomy" id="2364126"/>
    <lineage>
        <taxon>Eukaryota</taxon>
        <taxon>Sar</taxon>
        <taxon>Alveolata</taxon>
        <taxon>Dinophyceae</taxon>
        <taxon>Prorocentrales</taxon>
        <taxon>Prorocentraceae</taxon>
        <taxon>Prorocentrum</taxon>
    </lineage>
</organism>